<dbReference type="PANTHER" id="PTHR36978:SF3">
    <property type="entry name" value="P-LOOP CONTAINING NUCLEOSIDE TRIPHOSPHATE HYDROLASE PROTEIN"/>
    <property type="match status" value="1"/>
</dbReference>
<dbReference type="Gene3D" id="3.40.50.300">
    <property type="entry name" value="P-loop containing nucleotide triphosphate hydrolases"/>
    <property type="match status" value="1"/>
</dbReference>
<keyword evidence="1" id="KW-0812">Transmembrane</keyword>
<keyword evidence="3" id="KW-1185">Reference proteome</keyword>
<evidence type="ECO:0000313" key="2">
    <source>
        <dbReference type="EMBL" id="KAH7089973.1"/>
    </source>
</evidence>
<keyword evidence="1" id="KW-0472">Membrane</keyword>
<keyword evidence="1" id="KW-1133">Transmembrane helix</keyword>
<dbReference type="OrthoDB" id="408152at2759"/>
<dbReference type="Pfam" id="PF17784">
    <property type="entry name" value="Sulfotransfer_4"/>
    <property type="match status" value="1"/>
</dbReference>
<evidence type="ECO:0000313" key="3">
    <source>
        <dbReference type="Proteomes" id="UP000813461"/>
    </source>
</evidence>
<evidence type="ECO:0000256" key="1">
    <source>
        <dbReference type="SAM" id="Phobius"/>
    </source>
</evidence>
<dbReference type="InterPro" id="IPR027417">
    <property type="entry name" value="P-loop_NTPase"/>
</dbReference>
<feature type="transmembrane region" description="Helical" evidence="1">
    <location>
        <begin position="248"/>
        <end position="269"/>
    </location>
</feature>
<reference evidence="2" key="1">
    <citation type="journal article" date="2021" name="Nat. Commun.">
        <title>Genetic determinants of endophytism in the Arabidopsis root mycobiome.</title>
        <authorList>
            <person name="Mesny F."/>
            <person name="Miyauchi S."/>
            <person name="Thiergart T."/>
            <person name="Pickel B."/>
            <person name="Atanasova L."/>
            <person name="Karlsson M."/>
            <person name="Huettel B."/>
            <person name="Barry K.W."/>
            <person name="Haridas S."/>
            <person name="Chen C."/>
            <person name="Bauer D."/>
            <person name="Andreopoulos W."/>
            <person name="Pangilinan J."/>
            <person name="LaButti K."/>
            <person name="Riley R."/>
            <person name="Lipzen A."/>
            <person name="Clum A."/>
            <person name="Drula E."/>
            <person name="Henrissat B."/>
            <person name="Kohler A."/>
            <person name="Grigoriev I.V."/>
            <person name="Martin F.M."/>
            <person name="Hacquard S."/>
        </authorList>
    </citation>
    <scope>NUCLEOTIDE SEQUENCE</scope>
    <source>
        <strain evidence="2">MPI-SDFR-AT-0120</strain>
    </source>
</reference>
<dbReference type="EMBL" id="JAGMVJ010000006">
    <property type="protein sequence ID" value="KAH7089973.1"/>
    <property type="molecule type" value="Genomic_DNA"/>
</dbReference>
<gene>
    <name evidence="2" type="ORF">FB567DRAFT_627233</name>
</gene>
<protein>
    <submittedName>
        <fullName evidence="2">NAD dependent epimerase/dehydratase</fullName>
    </submittedName>
</protein>
<dbReference type="InterPro" id="IPR040632">
    <property type="entry name" value="Sulfotransfer_4"/>
</dbReference>
<dbReference type="PANTHER" id="PTHR36978">
    <property type="entry name" value="P-LOOP CONTAINING NUCLEOTIDE TRIPHOSPHATE HYDROLASE"/>
    <property type="match status" value="1"/>
</dbReference>
<name>A0A8K0W078_9PLEO</name>
<dbReference type="AlphaFoldDB" id="A0A8K0W078"/>
<dbReference type="Proteomes" id="UP000813461">
    <property type="component" value="Unassembled WGS sequence"/>
</dbReference>
<accession>A0A8K0W078</accession>
<dbReference type="SUPFAM" id="SSF52540">
    <property type="entry name" value="P-loop containing nucleoside triphosphate hydrolases"/>
    <property type="match status" value="1"/>
</dbReference>
<proteinExistence type="predicted"/>
<organism evidence="2 3">
    <name type="scientific">Paraphoma chrysanthemicola</name>
    <dbReference type="NCBI Taxonomy" id="798071"/>
    <lineage>
        <taxon>Eukaryota</taxon>
        <taxon>Fungi</taxon>
        <taxon>Dikarya</taxon>
        <taxon>Ascomycota</taxon>
        <taxon>Pezizomycotina</taxon>
        <taxon>Dothideomycetes</taxon>
        <taxon>Pleosporomycetidae</taxon>
        <taxon>Pleosporales</taxon>
        <taxon>Pleosporineae</taxon>
        <taxon>Phaeosphaeriaceae</taxon>
        <taxon>Paraphoma</taxon>
    </lineage>
</organism>
<sequence>MGQEPSLPRQGTQIKVIGAGLPRTGTTSLALALAILLDGPVYDGGMQLWHGKPGDCTDLIDVLRKTPIKSSADKASILKTLNKIMEGYIATTDTPGAQFVPELLELYPDAMVICTVRDPDEWAHSIRQIVRASVTRSFLLSLILLPLPGLRHFTSYTSALRNGRWGELYIRPGEGTSGASPLAWYERQIVWLKNVVPTKQLRFYDIRDGWEPLCKALDVPVPVGVEFPKLNDAKSADEFAKRVIRRGLLAWAAILGMCALVAIYLTLLFR</sequence>
<comment type="caution">
    <text evidence="2">The sequence shown here is derived from an EMBL/GenBank/DDBJ whole genome shotgun (WGS) entry which is preliminary data.</text>
</comment>